<dbReference type="InterPro" id="IPR000719">
    <property type="entry name" value="Prot_kinase_dom"/>
</dbReference>
<evidence type="ECO:0000313" key="8">
    <source>
        <dbReference type="EMBL" id="KIG16887.1"/>
    </source>
</evidence>
<dbReference type="PANTHER" id="PTHR43289:SF6">
    <property type="entry name" value="SERINE_THREONINE-PROTEIN KINASE NEKL-3"/>
    <property type="match status" value="1"/>
</dbReference>
<dbReference type="InterPro" id="IPR036641">
    <property type="entry name" value="HPT_dom_sf"/>
</dbReference>
<dbReference type="PROSITE" id="PS00109">
    <property type="entry name" value="PROTEIN_KINASE_TYR"/>
    <property type="match status" value="1"/>
</dbReference>
<dbReference type="PANTHER" id="PTHR43289">
    <property type="entry name" value="MITOGEN-ACTIVATED PROTEIN KINASE KINASE KINASE 20-RELATED"/>
    <property type="match status" value="1"/>
</dbReference>
<keyword evidence="5" id="KW-0597">Phosphoprotein</keyword>
<evidence type="ECO:0000256" key="3">
    <source>
        <dbReference type="ARBA" id="ARBA00022777"/>
    </source>
</evidence>
<dbReference type="SMART" id="SM00219">
    <property type="entry name" value="TyrKc"/>
    <property type="match status" value="1"/>
</dbReference>
<evidence type="ECO:0000256" key="2">
    <source>
        <dbReference type="ARBA" id="ARBA00022741"/>
    </source>
</evidence>
<dbReference type="Proteomes" id="UP000031599">
    <property type="component" value="Unassembled WGS sequence"/>
</dbReference>
<dbReference type="InterPro" id="IPR001789">
    <property type="entry name" value="Sig_transdc_resp-reg_receiver"/>
</dbReference>
<keyword evidence="4" id="KW-0067">ATP-binding</keyword>
<evidence type="ECO:0000259" key="7">
    <source>
        <dbReference type="PROSITE" id="PS50110"/>
    </source>
</evidence>
<keyword evidence="3 8" id="KW-0418">Kinase</keyword>
<dbReference type="EMBL" id="JMCC02000031">
    <property type="protein sequence ID" value="KIG16887.1"/>
    <property type="molecule type" value="Genomic_DNA"/>
</dbReference>
<dbReference type="Gene3D" id="1.20.120.160">
    <property type="entry name" value="HPT domain"/>
    <property type="match status" value="1"/>
</dbReference>
<dbReference type="GO" id="GO:0004674">
    <property type="term" value="F:protein serine/threonine kinase activity"/>
    <property type="evidence" value="ECO:0007669"/>
    <property type="project" value="UniProtKB-KW"/>
</dbReference>
<evidence type="ECO:0000256" key="4">
    <source>
        <dbReference type="ARBA" id="ARBA00022840"/>
    </source>
</evidence>
<dbReference type="PROSITE" id="PS50011">
    <property type="entry name" value="PROTEIN_KINASE_DOM"/>
    <property type="match status" value="1"/>
</dbReference>
<dbReference type="AlphaFoldDB" id="A0A0C2DAH4"/>
<evidence type="ECO:0000256" key="1">
    <source>
        <dbReference type="ARBA" id="ARBA00022679"/>
    </source>
</evidence>
<dbReference type="SUPFAM" id="SSF47226">
    <property type="entry name" value="Histidine-containing phosphotransfer domain, HPT domain"/>
    <property type="match status" value="1"/>
</dbReference>
<proteinExistence type="predicted"/>
<keyword evidence="1" id="KW-0808">Transferase</keyword>
<dbReference type="PROSITE" id="PS50110">
    <property type="entry name" value="RESPONSE_REGULATORY"/>
    <property type="match status" value="1"/>
</dbReference>
<feature type="modified residue" description="4-aspartylphosphate" evidence="5">
    <location>
        <position position="325"/>
    </location>
</feature>
<feature type="domain" description="Response regulatory" evidence="7">
    <location>
        <begin position="277"/>
        <end position="388"/>
    </location>
</feature>
<sequence>MVKLPHPYLLEGPQAAEIRRRFGVEARAASRVSHPNVVTIYMVGETADGIPAIAMEFVEGEALCTRLKLAAPLPLAELGALGKQLGEALRALHEVGIVHRDLAPSNVIVCTRSRELSVTLLDFGVAKLLDAPNKTLGPMGTPGYLAPEQLQGQVTPRTDVYSLGAILWWALTGYERPDDYSDGTLLRRLGSPLGPDPLQVRPDAPRRLAEVVSRMLIPAYERRLSVEGFLDEWRAALDATLAEQSEPGFAARTRRQSRTSSVGVEAVTAPAASQSRTVAVVVGNSVLRALTTSYLQREGDIAVVACDVRELTRSNPGAYAAAVLDADLPGVDVGELVQMLAECYEELAVVVIGSAEQGGAHWMRAGASAFVQLPEQLDELRAEVARALGRRQTTGTSSSGRLSTPMIERLYDAGQLHAALDGFIGEVPQWLADVNLSLTNGELARASGICQRLVLSADSLGLTDLARLARATCAFIMDADLDGASGLTAALEDEYEKVFPEVYALMQCSRPAGVRP</sequence>
<protein>
    <submittedName>
        <fullName evidence="8">Serine/threonine protein kinase</fullName>
    </submittedName>
</protein>
<evidence type="ECO:0000313" key="9">
    <source>
        <dbReference type="Proteomes" id="UP000031599"/>
    </source>
</evidence>
<dbReference type="SUPFAM" id="SSF56112">
    <property type="entry name" value="Protein kinase-like (PK-like)"/>
    <property type="match status" value="1"/>
</dbReference>
<dbReference type="GO" id="GO:0000160">
    <property type="term" value="P:phosphorelay signal transduction system"/>
    <property type="evidence" value="ECO:0007669"/>
    <property type="project" value="InterPro"/>
</dbReference>
<dbReference type="GO" id="GO:0004713">
    <property type="term" value="F:protein tyrosine kinase activity"/>
    <property type="evidence" value="ECO:0007669"/>
    <property type="project" value="InterPro"/>
</dbReference>
<dbReference type="Pfam" id="PF00069">
    <property type="entry name" value="Pkinase"/>
    <property type="match status" value="1"/>
</dbReference>
<dbReference type="SUPFAM" id="SSF52172">
    <property type="entry name" value="CheY-like"/>
    <property type="match status" value="1"/>
</dbReference>
<dbReference type="SMART" id="SM00448">
    <property type="entry name" value="REC"/>
    <property type="match status" value="1"/>
</dbReference>
<dbReference type="InterPro" id="IPR011006">
    <property type="entry name" value="CheY-like_superfamily"/>
</dbReference>
<dbReference type="GO" id="GO:0005524">
    <property type="term" value="F:ATP binding"/>
    <property type="evidence" value="ECO:0007669"/>
    <property type="project" value="UniProtKB-KW"/>
</dbReference>
<reference evidence="8 9" key="1">
    <citation type="submission" date="2014-12" db="EMBL/GenBank/DDBJ databases">
        <title>Genome assembly of Enhygromyxa salina DSM 15201.</title>
        <authorList>
            <person name="Sharma G."/>
            <person name="Subramanian S."/>
        </authorList>
    </citation>
    <scope>NUCLEOTIDE SEQUENCE [LARGE SCALE GENOMIC DNA]</scope>
    <source>
        <strain evidence="8 9">DSM 15201</strain>
    </source>
</reference>
<dbReference type="InterPro" id="IPR008266">
    <property type="entry name" value="Tyr_kinase_AS"/>
</dbReference>
<name>A0A0C2DAH4_9BACT</name>
<feature type="domain" description="Protein kinase" evidence="6">
    <location>
        <begin position="1"/>
        <end position="237"/>
    </location>
</feature>
<dbReference type="Gene3D" id="3.30.200.20">
    <property type="entry name" value="Phosphorylase Kinase, domain 1"/>
    <property type="match status" value="1"/>
</dbReference>
<dbReference type="InterPro" id="IPR011009">
    <property type="entry name" value="Kinase-like_dom_sf"/>
</dbReference>
<gene>
    <name evidence="8" type="ORF">DB30_04049</name>
</gene>
<evidence type="ECO:0000259" key="6">
    <source>
        <dbReference type="PROSITE" id="PS50011"/>
    </source>
</evidence>
<accession>A0A0C2DAH4</accession>
<dbReference type="Gene3D" id="1.10.510.10">
    <property type="entry name" value="Transferase(Phosphotransferase) domain 1"/>
    <property type="match status" value="1"/>
</dbReference>
<dbReference type="InterPro" id="IPR020635">
    <property type="entry name" value="Tyr_kinase_cat_dom"/>
</dbReference>
<dbReference type="Gene3D" id="3.40.50.2300">
    <property type="match status" value="1"/>
</dbReference>
<dbReference type="CDD" id="cd14014">
    <property type="entry name" value="STKc_PknB_like"/>
    <property type="match status" value="1"/>
</dbReference>
<evidence type="ECO:0000256" key="5">
    <source>
        <dbReference type="PROSITE-ProRule" id="PRU00169"/>
    </source>
</evidence>
<organism evidence="8 9">
    <name type="scientific">Enhygromyxa salina</name>
    <dbReference type="NCBI Taxonomy" id="215803"/>
    <lineage>
        <taxon>Bacteria</taxon>
        <taxon>Pseudomonadati</taxon>
        <taxon>Myxococcota</taxon>
        <taxon>Polyangia</taxon>
        <taxon>Nannocystales</taxon>
        <taxon>Nannocystaceae</taxon>
        <taxon>Enhygromyxa</taxon>
    </lineage>
</organism>
<comment type="caution">
    <text evidence="8">The sequence shown here is derived from an EMBL/GenBank/DDBJ whole genome shotgun (WGS) entry which is preliminary data.</text>
</comment>
<keyword evidence="2" id="KW-0547">Nucleotide-binding</keyword>
<keyword evidence="8" id="KW-0723">Serine/threonine-protein kinase</keyword>